<evidence type="ECO:0000313" key="2">
    <source>
        <dbReference type="Proteomes" id="UP000775213"/>
    </source>
</evidence>
<comment type="caution">
    <text evidence="1">The sequence shown here is derived from an EMBL/GenBank/DDBJ whole genome shotgun (WGS) entry which is preliminary data.</text>
</comment>
<reference evidence="1 2" key="1">
    <citation type="journal article" date="2021" name="Hortic Res">
        <title>Chromosome-scale assembly of the Dendrobium chrysotoxum genome enhances the understanding of orchid evolution.</title>
        <authorList>
            <person name="Zhang Y."/>
            <person name="Zhang G.Q."/>
            <person name="Zhang D."/>
            <person name="Liu X.D."/>
            <person name="Xu X.Y."/>
            <person name="Sun W.H."/>
            <person name="Yu X."/>
            <person name="Zhu X."/>
            <person name="Wang Z.W."/>
            <person name="Zhao X."/>
            <person name="Zhong W.Y."/>
            <person name="Chen H."/>
            <person name="Yin W.L."/>
            <person name="Huang T."/>
            <person name="Niu S.C."/>
            <person name="Liu Z.J."/>
        </authorList>
    </citation>
    <scope>NUCLEOTIDE SEQUENCE [LARGE SCALE GENOMIC DNA]</scope>
    <source>
        <strain evidence="1">Lindl</strain>
    </source>
</reference>
<gene>
    <name evidence="1" type="ORF">IEQ34_003587</name>
</gene>
<protein>
    <submittedName>
        <fullName evidence="1">Uncharacterized protein</fullName>
    </submittedName>
</protein>
<evidence type="ECO:0000313" key="1">
    <source>
        <dbReference type="EMBL" id="KAH0468554.1"/>
    </source>
</evidence>
<name>A0AAV7H474_DENCH</name>
<keyword evidence="2" id="KW-1185">Reference proteome</keyword>
<dbReference type="Proteomes" id="UP000775213">
    <property type="component" value="Unassembled WGS sequence"/>
</dbReference>
<organism evidence="1 2">
    <name type="scientific">Dendrobium chrysotoxum</name>
    <name type="common">Orchid</name>
    <dbReference type="NCBI Taxonomy" id="161865"/>
    <lineage>
        <taxon>Eukaryota</taxon>
        <taxon>Viridiplantae</taxon>
        <taxon>Streptophyta</taxon>
        <taxon>Embryophyta</taxon>
        <taxon>Tracheophyta</taxon>
        <taxon>Spermatophyta</taxon>
        <taxon>Magnoliopsida</taxon>
        <taxon>Liliopsida</taxon>
        <taxon>Asparagales</taxon>
        <taxon>Orchidaceae</taxon>
        <taxon>Epidendroideae</taxon>
        <taxon>Malaxideae</taxon>
        <taxon>Dendrobiinae</taxon>
        <taxon>Dendrobium</taxon>
    </lineage>
</organism>
<sequence length="71" mass="8177">MSKGQRIFNLACLDYLRESIASMVVSHDFSGPLACHINMMIISACPLWPWRPRGSLMMFMKVIEQRVDQMS</sequence>
<proteinExistence type="predicted"/>
<dbReference type="EMBL" id="JAGFBR010000004">
    <property type="protein sequence ID" value="KAH0468554.1"/>
    <property type="molecule type" value="Genomic_DNA"/>
</dbReference>
<dbReference type="AlphaFoldDB" id="A0AAV7H474"/>
<accession>A0AAV7H474</accession>